<gene>
    <name evidence="3" type="primary">LENG1</name>
</gene>
<keyword evidence="4" id="KW-1185">Reference proteome</keyword>
<evidence type="ECO:0000313" key="3">
    <source>
        <dbReference type="Ensembl" id="ENSSPUP00000011044.1"/>
    </source>
</evidence>
<evidence type="ECO:0000259" key="2">
    <source>
        <dbReference type="SMART" id="SM01083"/>
    </source>
</evidence>
<feature type="compositionally biased region" description="Polar residues" evidence="1">
    <location>
        <begin position="111"/>
        <end position="124"/>
    </location>
</feature>
<dbReference type="InterPro" id="IPR039875">
    <property type="entry name" value="LENG1-like"/>
</dbReference>
<dbReference type="AlphaFoldDB" id="A0A8D0GWF2"/>
<name>A0A8D0GWF2_SPHPU</name>
<feature type="compositionally biased region" description="Basic and acidic residues" evidence="1">
    <location>
        <begin position="184"/>
        <end position="199"/>
    </location>
</feature>
<sequence length="244" mass="28189">MNILPKKSWHVRNRDNVARVRRDEAAAEAERAGKEARALRAEQEARTKLLRKKAQLSGHDSAIAPLVTEQPPGHLNLFSESQSSSGNQEHEEEKRHEKERQEKALGILTYLGQSSAEAQTSRPWYQQPPALGEDTPKEKQLKGKLDPLAEMERMLHKKRGKEREKGKRKREEKPAAGPPSLEQLRQERLHRERAERVRAEALMAARTGESLPQDPAEEPEEQRRGYNSQFHPELARKRHRREPW</sequence>
<feature type="compositionally biased region" description="Basic and acidic residues" evidence="1">
    <location>
        <begin position="161"/>
        <end position="174"/>
    </location>
</feature>
<dbReference type="Ensembl" id="ENSSPUT00000011773.1">
    <property type="protein sequence ID" value="ENSSPUP00000011044.1"/>
    <property type="gene ID" value="ENSSPUG00000008485.1"/>
</dbReference>
<accession>A0A8D0GWF2</accession>
<feature type="region of interest" description="Disordered" evidence="1">
    <location>
        <begin position="52"/>
        <end position="244"/>
    </location>
</feature>
<evidence type="ECO:0000256" key="1">
    <source>
        <dbReference type="SAM" id="MobiDB-lite"/>
    </source>
</evidence>
<feature type="compositionally biased region" description="Basic and acidic residues" evidence="1">
    <location>
        <begin position="12"/>
        <end position="40"/>
    </location>
</feature>
<feature type="region of interest" description="Disordered" evidence="1">
    <location>
        <begin position="1"/>
        <end position="40"/>
    </location>
</feature>
<feature type="compositionally biased region" description="Basic and acidic residues" evidence="1">
    <location>
        <begin position="134"/>
        <end position="154"/>
    </location>
</feature>
<organism evidence="3 4">
    <name type="scientific">Sphenodon punctatus</name>
    <name type="common">Tuatara</name>
    <name type="synonym">Hatteria punctata</name>
    <dbReference type="NCBI Taxonomy" id="8508"/>
    <lineage>
        <taxon>Eukaryota</taxon>
        <taxon>Metazoa</taxon>
        <taxon>Chordata</taxon>
        <taxon>Craniata</taxon>
        <taxon>Vertebrata</taxon>
        <taxon>Euteleostomi</taxon>
        <taxon>Lepidosauria</taxon>
        <taxon>Sphenodontia</taxon>
        <taxon>Sphenodontidae</taxon>
        <taxon>Sphenodon</taxon>
    </lineage>
</organism>
<reference evidence="3" key="1">
    <citation type="submission" date="2025-08" db="UniProtKB">
        <authorList>
            <consortium name="Ensembl"/>
        </authorList>
    </citation>
    <scope>IDENTIFICATION</scope>
</reference>
<dbReference type="Pfam" id="PF10197">
    <property type="entry name" value="Cir_N"/>
    <property type="match status" value="1"/>
</dbReference>
<dbReference type="PANTHER" id="PTHR22093:SF0">
    <property type="entry name" value="LEUKOCYTE RECEPTOR CLUSTER MEMBER 1"/>
    <property type="match status" value="1"/>
</dbReference>
<feature type="compositionally biased region" description="Polar residues" evidence="1">
    <location>
        <begin position="78"/>
        <end position="87"/>
    </location>
</feature>
<dbReference type="PANTHER" id="PTHR22093">
    <property type="entry name" value="LEUKOCYTE RECEPTOR CLUSTER LRC MEMBER 1"/>
    <property type="match status" value="1"/>
</dbReference>
<dbReference type="Proteomes" id="UP000694392">
    <property type="component" value="Unplaced"/>
</dbReference>
<dbReference type="OMA" id="WYEELPK"/>
<dbReference type="SMART" id="SM01083">
    <property type="entry name" value="Cir_N"/>
    <property type="match status" value="1"/>
</dbReference>
<proteinExistence type="predicted"/>
<dbReference type="InterPro" id="IPR019339">
    <property type="entry name" value="CIR_N_dom"/>
</dbReference>
<protein>
    <submittedName>
        <fullName evidence="3">Leukocyte receptor cluster member 1</fullName>
    </submittedName>
</protein>
<feature type="compositionally biased region" description="Basic and acidic residues" evidence="1">
    <location>
        <begin position="88"/>
        <end position="103"/>
    </location>
</feature>
<reference evidence="3" key="2">
    <citation type="submission" date="2025-09" db="UniProtKB">
        <authorList>
            <consortium name="Ensembl"/>
        </authorList>
    </citation>
    <scope>IDENTIFICATION</scope>
</reference>
<dbReference type="GeneTree" id="ENSGT00510000048131"/>
<evidence type="ECO:0000313" key="4">
    <source>
        <dbReference type="Proteomes" id="UP000694392"/>
    </source>
</evidence>
<feature type="domain" description="CBF1-interacting co-repressor CIR N-terminal" evidence="2">
    <location>
        <begin position="8"/>
        <end position="44"/>
    </location>
</feature>